<reference evidence="2 3" key="1">
    <citation type="submission" date="2024-03" db="EMBL/GenBank/DDBJ databases">
        <title>Ignisphaera cupida sp. nov., a hyperthermophilic hydrolytic archaeon from a hot spring of Kamchatka, and proposal of Ignisphaeraceae fam. nov.</title>
        <authorList>
            <person name="Podosokorskaya O.A."/>
            <person name="Elcheninov A.G."/>
            <person name="Maltseva A.I."/>
            <person name="Zayulina K.S."/>
            <person name="Novikov A."/>
            <person name="Merkel A.Y."/>
        </authorList>
    </citation>
    <scope>NUCLEOTIDE SEQUENCE [LARGE SCALE GENOMIC DNA]</scope>
    <source>
        <strain evidence="2 3">38H-sp</strain>
    </source>
</reference>
<protein>
    <submittedName>
        <fullName evidence="2">Phosphopantothenoylcysteine decarboxylase</fullName>
    </submittedName>
</protein>
<sequence length="233" mass="25536">MKILVTGGGCKEYIDDIRAIVNRSSGTTSSVIAETLSSAGHEVTAMIGVAERLPVGVRLIRFSGFDNLASEMEKELTKSHYDVVIHAAAVSDYKPAGVFRETGRTTEHGGVVKLELMPEGMQKKLDSGKILWLKLEPTDKLIARIKHWAPDSLLIGFKLTSGAGKDEIAISVARIMDSGADLVVHNDIEEIENMGVRAHIWKKGEEPVSVDSNTQLAEQLLDMITDWEIEKQL</sequence>
<dbReference type="SUPFAM" id="SSF102645">
    <property type="entry name" value="CoaB-like"/>
    <property type="match status" value="1"/>
</dbReference>
<dbReference type="RefSeq" id="WP_420068995.1">
    <property type="nucleotide sequence ID" value="NZ_JBCHKQ010000001.1"/>
</dbReference>
<proteinExistence type="predicted"/>
<dbReference type="Proteomes" id="UP001466331">
    <property type="component" value="Unassembled WGS sequence"/>
</dbReference>
<keyword evidence="3" id="KW-1185">Reference proteome</keyword>
<evidence type="ECO:0000313" key="3">
    <source>
        <dbReference type="Proteomes" id="UP001466331"/>
    </source>
</evidence>
<dbReference type="Pfam" id="PF04127">
    <property type="entry name" value="DFP"/>
    <property type="match status" value="1"/>
</dbReference>
<dbReference type="EMBL" id="JBCHKQ010000001">
    <property type="protein sequence ID" value="MEM5947547.1"/>
    <property type="molecule type" value="Genomic_DNA"/>
</dbReference>
<dbReference type="InterPro" id="IPR007085">
    <property type="entry name" value="DNA/pantothenate-metab_flavo_C"/>
</dbReference>
<evidence type="ECO:0000313" key="2">
    <source>
        <dbReference type="EMBL" id="MEM5947547.1"/>
    </source>
</evidence>
<evidence type="ECO:0000259" key="1">
    <source>
        <dbReference type="Pfam" id="PF04127"/>
    </source>
</evidence>
<name>A0ABU9UA54_9SPIR</name>
<dbReference type="Gene3D" id="3.40.50.10300">
    <property type="entry name" value="CoaB-like"/>
    <property type="match status" value="1"/>
</dbReference>
<accession>A0ABU9UA54</accession>
<dbReference type="InterPro" id="IPR035929">
    <property type="entry name" value="CoaB-like_sf"/>
</dbReference>
<gene>
    <name evidence="2" type="ORF">WKV44_03215</name>
</gene>
<comment type="caution">
    <text evidence="2">The sequence shown here is derived from an EMBL/GenBank/DDBJ whole genome shotgun (WGS) entry which is preliminary data.</text>
</comment>
<organism evidence="2 3">
    <name type="scientific">Rarispira pelagica</name>
    <dbReference type="NCBI Taxonomy" id="3141764"/>
    <lineage>
        <taxon>Bacteria</taxon>
        <taxon>Pseudomonadati</taxon>
        <taxon>Spirochaetota</taxon>
        <taxon>Spirochaetia</taxon>
        <taxon>Winmispirales</taxon>
        <taxon>Winmispiraceae</taxon>
        <taxon>Rarispira</taxon>
    </lineage>
</organism>
<feature type="domain" description="DNA/pantothenate metabolism flavoprotein C-terminal" evidence="1">
    <location>
        <begin position="2"/>
        <end position="225"/>
    </location>
</feature>